<evidence type="ECO:0000256" key="2">
    <source>
        <dbReference type="ARBA" id="ARBA00023125"/>
    </source>
</evidence>
<protein>
    <submittedName>
        <fullName evidence="5">AraC-like DNA-binding protein</fullName>
    </submittedName>
</protein>
<dbReference type="InterPro" id="IPR018060">
    <property type="entry name" value="HTH_AraC"/>
</dbReference>
<dbReference type="Gene3D" id="1.10.10.60">
    <property type="entry name" value="Homeodomain-like"/>
    <property type="match status" value="2"/>
</dbReference>
<feature type="domain" description="HTH araC/xylS-type" evidence="4">
    <location>
        <begin position="25"/>
        <end position="123"/>
    </location>
</feature>
<dbReference type="PROSITE" id="PS01124">
    <property type="entry name" value="HTH_ARAC_FAMILY_2"/>
    <property type="match status" value="1"/>
</dbReference>
<comment type="caution">
    <text evidence="5">The sequence shown here is derived from an EMBL/GenBank/DDBJ whole genome shotgun (WGS) entry which is preliminary data.</text>
</comment>
<dbReference type="SMART" id="SM00342">
    <property type="entry name" value="HTH_ARAC"/>
    <property type="match status" value="1"/>
</dbReference>
<name>A0A7Y9L9Z0_9ACTN</name>
<keyword evidence="6" id="KW-1185">Reference proteome</keyword>
<dbReference type="Proteomes" id="UP000569914">
    <property type="component" value="Unassembled WGS sequence"/>
</dbReference>
<keyword evidence="2 5" id="KW-0238">DNA-binding</keyword>
<dbReference type="Pfam" id="PF12833">
    <property type="entry name" value="HTH_18"/>
    <property type="match status" value="1"/>
</dbReference>
<reference evidence="5 6" key="1">
    <citation type="submission" date="2020-07" db="EMBL/GenBank/DDBJ databases">
        <title>Sequencing the genomes of 1000 actinobacteria strains.</title>
        <authorList>
            <person name="Klenk H.-P."/>
        </authorList>
    </citation>
    <scope>NUCLEOTIDE SEQUENCE [LARGE SCALE GENOMIC DNA]</scope>
    <source>
        <strain evidence="5 6">DSM 22083</strain>
    </source>
</reference>
<dbReference type="InterPro" id="IPR050204">
    <property type="entry name" value="AraC_XylS_family_regulators"/>
</dbReference>
<keyword evidence="1" id="KW-0805">Transcription regulation</keyword>
<evidence type="ECO:0000259" key="4">
    <source>
        <dbReference type="PROSITE" id="PS01124"/>
    </source>
</evidence>
<dbReference type="InterPro" id="IPR009057">
    <property type="entry name" value="Homeodomain-like_sf"/>
</dbReference>
<dbReference type="AlphaFoldDB" id="A0A7Y9L9Z0"/>
<proteinExistence type="predicted"/>
<keyword evidence="3" id="KW-0804">Transcription</keyword>
<dbReference type="PROSITE" id="PS00041">
    <property type="entry name" value="HTH_ARAC_FAMILY_1"/>
    <property type="match status" value="1"/>
</dbReference>
<sequence>MIMTDHDPVREPWRLRDAAQLAALRRARDLVDRHYAEPLDLDDLAAAAGYSRFHFARAFRAAYGETPARYLTRRRIERAAELLRWVNLTVTEVCHLVGFSSLGSFSSAFTDFVGTSPARFQADAHRSGRPPIPGCYVLMYGRPQKRASSEKPEPPPPQ</sequence>
<evidence type="ECO:0000313" key="5">
    <source>
        <dbReference type="EMBL" id="NYE69238.1"/>
    </source>
</evidence>
<dbReference type="PANTHER" id="PTHR46796">
    <property type="entry name" value="HTH-TYPE TRANSCRIPTIONAL ACTIVATOR RHAS-RELATED"/>
    <property type="match status" value="1"/>
</dbReference>
<evidence type="ECO:0000313" key="6">
    <source>
        <dbReference type="Proteomes" id="UP000569914"/>
    </source>
</evidence>
<dbReference type="PANTHER" id="PTHR46796:SF2">
    <property type="entry name" value="TRANSCRIPTIONAL REGULATORY PROTEIN"/>
    <property type="match status" value="1"/>
</dbReference>
<dbReference type="GO" id="GO:0043565">
    <property type="term" value="F:sequence-specific DNA binding"/>
    <property type="evidence" value="ECO:0007669"/>
    <property type="project" value="InterPro"/>
</dbReference>
<dbReference type="InterPro" id="IPR018062">
    <property type="entry name" value="HTH_AraC-typ_CS"/>
</dbReference>
<evidence type="ECO:0000256" key="3">
    <source>
        <dbReference type="ARBA" id="ARBA00023163"/>
    </source>
</evidence>
<organism evidence="5 6">
    <name type="scientific">Microlunatus parietis</name>
    <dbReference type="NCBI Taxonomy" id="682979"/>
    <lineage>
        <taxon>Bacteria</taxon>
        <taxon>Bacillati</taxon>
        <taxon>Actinomycetota</taxon>
        <taxon>Actinomycetes</taxon>
        <taxon>Propionibacteriales</taxon>
        <taxon>Propionibacteriaceae</taxon>
        <taxon>Microlunatus</taxon>
    </lineage>
</organism>
<evidence type="ECO:0000256" key="1">
    <source>
        <dbReference type="ARBA" id="ARBA00023015"/>
    </source>
</evidence>
<dbReference type="GO" id="GO:0003700">
    <property type="term" value="F:DNA-binding transcription factor activity"/>
    <property type="evidence" value="ECO:0007669"/>
    <property type="project" value="InterPro"/>
</dbReference>
<dbReference type="SUPFAM" id="SSF46689">
    <property type="entry name" value="Homeodomain-like"/>
    <property type="match status" value="2"/>
</dbReference>
<accession>A0A7Y9L9Z0</accession>
<gene>
    <name evidence="5" type="ORF">BKA15_000567</name>
</gene>
<dbReference type="EMBL" id="JACCBU010000001">
    <property type="protein sequence ID" value="NYE69238.1"/>
    <property type="molecule type" value="Genomic_DNA"/>
</dbReference>